<name>A0ABW2C378_9PSEU</name>
<dbReference type="Proteomes" id="UP001596337">
    <property type="component" value="Unassembled WGS sequence"/>
</dbReference>
<proteinExistence type="inferred from homology"/>
<gene>
    <name evidence="3" type="primary">mnhG</name>
    <name evidence="3" type="ORF">ACFQGD_16865</name>
</gene>
<comment type="caution">
    <text evidence="3">The sequence shown here is derived from an EMBL/GenBank/DDBJ whole genome shotgun (WGS) entry which is preliminary data.</text>
</comment>
<keyword evidence="2" id="KW-1133">Transmembrane helix</keyword>
<organism evidence="3 4">
    <name type="scientific">Haloechinothrix salitolerans</name>
    <dbReference type="NCBI Taxonomy" id="926830"/>
    <lineage>
        <taxon>Bacteria</taxon>
        <taxon>Bacillati</taxon>
        <taxon>Actinomycetota</taxon>
        <taxon>Actinomycetes</taxon>
        <taxon>Pseudonocardiales</taxon>
        <taxon>Pseudonocardiaceae</taxon>
        <taxon>Haloechinothrix</taxon>
    </lineage>
</organism>
<evidence type="ECO:0000313" key="4">
    <source>
        <dbReference type="Proteomes" id="UP001596337"/>
    </source>
</evidence>
<keyword evidence="2" id="KW-0472">Membrane</keyword>
<dbReference type="RefSeq" id="WP_345396767.1">
    <property type="nucleotide sequence ID" value="NZ_BAABLA010000026.1"/>
</dbReference>
<sequence>MTDVISAVLLISGGLIGVAGAIGLVRFPDVMSRVQAATKPQTFGLLLILAGAALRLDVMAAAGLGLVALFQTITAPVLAQLLGRTAYRTGHVAGLARDDLAEPEE</sequence>
<dbReference type="EMBL" id="JBHSXX010000001">
    <property type="protein sequence ID" value="MFC6868815.1"/>
    <property type="molecule type" value="Genomic_DNA"/>
</dbReference>
<dbReference type="Pfam" id="PF03334">
    <property type="entry name" value="PhaG_MnhG_YufB"/>
    <property type="match status" value="1"/>
</dbReference>
<reference evidence="4" key="1">
    <citation type="journal article" date="2019" name="Int. J. Syst. Evol. Microbiol.">
        <title>The Global Catalogue of Microorganisms (GCM) 10K type strain sequencing project: providing services to taxonomists for standard genome sequencing and annotation.</title>
        <authorList>
            <consortium name="The Broad Institute Genomics Platform"/>
            <consortium name="The Broad Institute Genome Sequencing Center for Infectious Disease"/>
            <person name="Wu L."/>
            <person name="Ma J."/>
        </authorList>
    </citation>
    <scope>NUCLEOTIDE SEQUENCE [LARGE SCALE GENOMIC DNA]</scope>
    <source>
        <strain evidence="4">KCTC 32255</strain>
    </source>
</reference>
<feature type="transmembrane region" description="Helical" evidence="2">
    <location>
        <begin position="6"/>
        <end position="25"/>
    </location>
</feature>
<evidence type="ECO:0000256" key="2">
    <source>
        <dbReference type="SAM" id="Phobius"/>
    </source>
</evidence>
<keyword evidence="4" id="KW-1185">Reference proteome</keyword>
<accession>A0ABW2C378</accession>
<dbReference type="PANTHER" id="PTHR34703:SF1">
    <property type="entry name" value="ANTIPORTER SUBUNIT MNHG2-RELATED"/>
    <property type="match status" value="1"/>
</dbReference>
<evidence type="ECO:0000256" key="1">
    <source>
        <dbReference type="ARBA" id="ARBA00008404"/>
    </source>
</evidence>
<keyword evidence="2" id="KW-0812">Transmembrane</keyword>
<dbReference type="PANTHER" id="PTHR34703">
    <property type="entry name" value="ANTIPORTER SUBUNIT MNHG2-RELATED"/>
    <property type="match status" value="1"/>
</dbReference>
<dbReference type="InterPro" id="IPR005133">
    <property type="entry name" value="PhaG_MnhG_YufB"/>
</dbReference>
<evidence type="ECO:0000313" key="3">
    <source>
        <dbReference type="EMBL" id="MFC6868815.1"/>
    </source>
</evidence>
<protein>
    <submittedName>
        <fullName evidence="3">Monovalent cation/H(+) antiporter subunit G</fullName>
    </submittedName>
</protein>
<comment type="similarity">
    <text evidence="1">Belongs to the CPA3 antiporters (TC 2.A.63) subunit G family.</text>
</comment>
<dbReference type="NCBIfam" id="TIGR01300">
    <property type="entry name" value="CPA3_mnhG_phaG"/>
    <property type="match status" value="1"/>
</dbReference>